<dbReference type="AlphaFoldDB" id="A0A7Y0LAM2"/>
<protein>
    <submittedName>
        <fullName evidence="1">Uncharacterized protein</fullName>
    </submittedName>
</protein>
<gene>
    <name evidence="1" type="ORF">HII17_03395</name>
</gene>
<proteinExistence type="predicted"/>
<evidence type="ECO:0000313" key="1">
    <source>
        <dbReference type="EMBL" id="NMP30597.1"/>
    </source>
</evidence>
<dbReference type="Proteomes" id="UP000568664">
    <property type="component" value="Unassembled WGS sequence"/>
</dbReference>
<evidence type="ECO:0000313" key="2">
    <source>
        <dbReference type="Proteomes" id="UP000568664"/>
    </source>
</evidence>
<reference evidence="1 2" key="1">
    <citation type="submission" date="2020-04" db="EMBL/GenBank/DDBJ databases">
        <title>Thalassotalea sp. M1531, isolated from the surface of marine red alga.</title>
        <authorList>
            <person name="Pang L."/>
            <person name="Lu D.-C."/>
        </authorList>
    </citation>
    <scope>NUCLEOTIDE SEQUENCE [LARGE SCALE GENOMIC DNA]</scope>
    <source>
        <strain evidence="1 2">M1531</strain>
    </source>
</reference>
<name>A0A7Y0LAM2_9GAMM</name>
<accession>A0A7Y0LAM2</accession>
<keyword evidence="2" id="KW-1185">Reference proteome</keyword>
<sequence length="200" mass="23067">MKKGYELYLNILKDIKYRTSVIDQLFADASGTNLELTVLESACLQLRKILEQIAFGSLVSNVELYSQEYKKFQEFWNAEYLLKDMAKVNPKYFPIPISQDKSAVPGVKSQFNLKHDDIYLNPKEFIKVYKKCGAILHASNPFGSKVSNEFYKKSIPIWRNKIINLLNSHQVHFVGDKNLYLFQMGAKDESPSLQAFEPVQ</sequence>
<dbReference type="EMBL" id="JABBXH010000001">
    <property type="protein sequence ID" value="NMP30597.1"/>
    <property type="molecule type" value="Genomic_DNA"/>
</dbReference>
<comment type="caution">
    <text evidence="1">The sequence shown here is derived from an EMBL/GenBank/DDBJ whole genome shotgun (WGS) entry which is preliminary data.</text>
</comment>
<organism evidence="1 2">
    <name type="scientific">Thalassotalea algicola</name>
    <dbReference type="NCBI Taxonomy" id="2716224"/>
    <lineage>
        <taxon>Bacteria</taxon>
        <taxon>Pseudomonadati</taxon>
        <taxon>Pseudomonadota</taxon>
        <taxon>Gammaproteobacteria</taxon>
        <taxon>Alteromonadales</taxon>
        <taxon>Colwelliaceae</taxon>
        <taxon>Thalassotalea</taxon>
    </lineage>
</organism>